<keyword evidence="3" id="KW-1185">Reference proteome</keyword>
<organism evidence="2 3">
    <name type="scientific">Vermiconidia calcicola</name>
    <dbReference type="NCBI Taxonomy" id="1690605"/>
    <lineage>
        <taxon>Eukaryota</taxon>
        <taxon>Fungi</taxon>
        <taxon>Dikarya</taxon>
        <taxon>Ascomycota</taxon>
        <taxon>Pezizomycotina</taxon>
        <taxon>Dothideomycetes</taxon>
        <taxon>Dothideomycetidae</taxon>
        <taxon>Mycosphaerellales</taxon>
        <taxon>Extremaceae</taxon>
        <taxon>Vermiconidia</taxon>
    </lineage>
</organism>
<proteinExistence type="predicted"/>
<comment type="caution">
    <text evidence="2">The sequence shown here is derived from an EMBL/GenBank/DDBJ whole genome shotgun (WGS) entry which is preliminary data.</text>
</comment>
<feature type="region of interest" description="Disordered" evidence="1">
    <location>
        <begin position="30"/>
        <end position="53"/>
    </location>
</feature>
<feature type="compositionally biased region" description="Basic and acidic residues" evidence="1">
    <location>
        <begin position="41"/>
        <end position="53"/>
    </location>
</feature>
<accession>A0AAV9PQS8</accession>
<evidence type="ECO:0000313" key="3">
    <source>
        <dbReference type="Proteomes" id="UP001345827"/>
    </source>
</evidence>
<name>A0AAV9PQS8_9PEZI</name>
<sequence>MEAMVMSSEYGLTGSSTRWKILGEAVYPRTTSRARQTHSTRNVERMDASRRDHENDLLQSRATALLAYPQSKNPSFAKKFNITEWNRPEEELSSPPTKRQPLRALVKDLVETDPEITEKLNSVNTARAQGFE</sequence>
<evidence type="ECO:0000256" key="1">
    <source>
        <dbReference type="SAM" id="MobiDB-lite"/>
    </source>
</evidence>
<dbReference type="AlphaFoldDB" id="A0AAV9PQS8"/>
<protein>
    <submittedName>
        <fullName evidence="2">Uncharacterized protein</fullName>
    </submittedName>
</protein>
<dbReference type="EMBL" id="JAXLQG010000040">
    <property type="protein sequence ID" value="KAK5527610.1"/>
    <property type="molecule type" value="Genomic_DNA"/>
</dbReference>
<dbReference type="Proteomes" id="UP001345827">
    <property type="component" value="Unassembled WGS sequence"/>
</dbReference>
<gene>
    <name evidence="2" type="ORF">LTR25_011025</name>
</gene>
<reference evidence="2 3" key="1">
    <citation type="submission" date="2023-06" db="EMBL/GenBank/DDBJ databases">
        <title>Black Yeasts Isolated from many extreme environments.</title>
        <authorList>
            <person name="Coleine C."/>
            <person name="Stajich J.E."/>
            <person name="Selbmann L."/>
        </authorList>
    </citation>
    <scope>NUCLEOTIDE SEQUENCE [LARGE SCALE GENOMIC DNA]</scope>
    <source>
        <strain evidence="2 3">CCFEE 5887</strain>
    </source>
</reference>
<evidence type="ECO:0000313" key="2">
    <source>
        <dbReference type="EMBL" id="KAK5527610.1"/>
    </source>
</evidence>
<feature type="compositionally biased region" description="Polar residues" evidence="1">
    <location>
        <begin position="30"/>
        <end position="40"/>
    </location>
</feature>